<accession>A0A1Q2CUI0</accession>
<dbReference type="STRING" id="399497.BW733_01820"/>
<dbReference type="EMBL" id="CP019607">
    <property type="protein sequence ID" value="AQP49755.1"/>
    <property type="molecule type" value="Genomic_DNA"/>
</dbReference>
<dbReference type="AlphaFoldDB" id="A0A1Q2CUI0"/>
<organism evidence="2 3">
    <name type="scientific">Tessaracoccus flavescens</name>
    <dbReference type="NCBI Taxonomy" id="399497"/>
    <lineage>
        <taxon>Bacteria</taxon>
        <taxon>Bacillati</taxon>
        <taxon>Actinomycetota</taxon>
        <taxon>Actinomycetes</taxon>
        <taxon>Propionibacteriales</taxon>
        <taxon>Propionibacteriaceae</taxon>
        <taxon>Tessaracoccus</taxon>
    </lineage>
</organism>
<reference evidence="2 3" key="1">
    <citation type="journal article" date="2008" name="Int. J. Syst. Evol. Microbiol.">
        <title>Tessaracoccus flavescens sp. nov., isolated from marine sediment.</title>
        <authorList>
            <person name="Lee D.W."/>
            <person name="Lee S.D."/>
        </authorList>
    </citation>
    <scope>NUCLEOTIDE SEQUENCE [LARGE SCALE GENOMIC DNA]</scope>
    <source>
        <strain evidence="2 3">SST-39T</strain>
    </source>
</reference>
<sequence length="97" mass="10117">MSDGCARGTTALIEPLYVDVLMNPDKLDPDEALARCFVAAGLVKAPFGAQDLRDLMTAAGADGDSSGTPVDPAAQELVNSEKSIKCMENPSSMGKEE</sequence>
<gene>
    <name evidence="2" type="ORF">BW733_01820</name>
</gene>
<evidence type="ECO:0000313" key="2">
    <source>
        <dbReference type="EMBL" id="AQP49755.1"/>
    </source>
</evidence>
<name>A0A1Q2CUI0_9ACTN</name>
<evidence type="ECO:0000256" key="1">
    <source>
        <dbReference type="SAM" id="MobiDB-lite"/>
    </source>
</evidence>
<dbReference type="Proteomes" id="UP000188235">
    <property type="component" value="Chromosome"/>
</dbReference>
<feature type="region of interest" description="Disordered" evidence="1">
    <location>
        <begin position="60"/>
        <end position="97"/>
    </location>
</feature>
<evidence type="ECO:0000313" key="3">
    <source>
        <dbReference type="Proteomes" id="UP000188235"/>
    </source>
</evidence>
<proteinExistence type="predicted"/>
<dbReference type="KEGG" id="tfa:BW733_01820"/>
<keyword evidence="3" id="KW-1185">Reference proteome</keyword>
<protein>
    <submittedName>
        <fullName evidence="2">Uncharacterized protein</fullName>
    </submittedName>
</protein>